<feature type="compositionally biased region" description="Low complexity" evidence="1">
    <location>
        <begin position="283"/>
        <end position="296"/>
    </location>
</feature>
<sequence>VSGQQINTSLINALKFDSNLNASFDELFNNLTQQTNSASSQPNELTQQQQQFINKLISLSPTFQFINKPKSRTQTPRQTEEEADKDTSSSPPPPPSIGTTVNSNSITVVPAPTKIASQSTNNNSNSNTSVQMHRPIPMVHKADAVMSSLMGNLNKTEPSLSNHSNHTNSPIMFNSNSLLSSNSNFFSAYPNISPANCINSNGSPTNLFPSISSLFQSPIGTPRVTPTPQQFAAYFLSEDQYHSLIVPANGQQDEHGSTFNFYQSGSGHLSPLIFSNLIGSSQSESQQSQTASSKTSNNVVVGSNN</sequence>
<evidence type="ECO:0000256" key="1">
    <source>
        <dbReference type="SAM" id="MobiDB-lite"/>
    </source>
</evidence>
<feature type="region of interest" description="Disordered" evidence="1">
    <location>
        <begin position="283"/>
        <end position="305"/>
    </location>
</feature>
<keyword evidence="3" id="KW-1185">Reference proteome</keyword>
<dbReference type="AlphaFoldDB" id="A0A3M7QMP5"/>
<evidence type="ECO:0000313" key="2">
    <source>
        <dbReference type="EMBL" id="RNA12553.1"/>
    </source>
</evidence>
<protein>
    <submittedName>
        <fullName evidence="2">Uncharacterized protein</fullName>
    </submittedName>
</protein>
<dbReference type="Proteomes" id="UP000276133">
    <property type="component" value="Unassembled WGS sequence"/>
</dbReference>
<feature type="non-terminal residue" evidence="2">
    <location>
        <position position="1"/>
    </location>
</feature>
<proteinExistence type="predicted"/>
<name>A0A3M7QMP5_BRAPC</name>
<comment type="caution">
    <text evidence="2">The sequence shown here is derived from an EMBL/GenBank/DDBJ whole genome shotgun (WGS) entry which is preliminary data.</text>
</comment>
<accession>A0A3M7QMP5</accession>
<organism evidence="2 3">
    <name type="scientific">Brachionus plicatilis</name>
    <name type="common">Marine rotifer</name>
    <name type="synonym">Brachionus muelleri</name>
    <dbReference type="NCBI Taxonomy" id="10195"/>
    <lineage>
        <taxon>Eukaryota</taxon>
        <taxon>Metazoa</taxon>
        <taxon>Spiralia</taxon>
        <taxon>Gnathifera</taxon>
        <taxon>Rotifera</taxon>
        <taxon>Eurotatoria</taxon>
        <taxon>Monogononta</taxon>
        <taxon>Pseudotrocha</taxon>
        <taxon>Ploima</taxon>
        <taxon>Brachionidae</taxon>
        <taxon>Brachionus</taxon>
    </lineage>
</organism>
<reference evidence="2 3" key="1">
    <citation type="journal article" date="2018" name="Sci. Rep.">
        <title>Genomic signatures of local adaptation to the degree of environmental predictability in rotifers.</title>
        <authorList>
            <person name="Franch-Gras L."/>
            <person name="Hahn C."/>
            <person name="Garcia-Roger E.M."/>
            <person name="Carmona M.J."/>
            <person name="Serra M."/>
            <person name="Gomez A."/>
        </authorList>
    </citation>
    <scope>NUCLEOTIDE SEQUENCE [LARGE SCALE GENOMIC DNA]</scope>
    <source>
        <strain evidence="2">HYR1</strain>
    </source>
</reference>
<feature type="region of interest" description="Disordered" evidence="1">
    <location>
        <begin position="64"/>
        <end position="105"/>
    </location>
</feature>
<dbReference type="EMBL" id="REGN01005660">
    <property type="protein sequence ID" value="RNA12553.1"/>
    <property type="molecule type" value="Genomic_DNA"/>
</dbReference>
<gene>
    <name evidence="2" type="ORF">BpHYR1_003076</name>
</gene>
<evidence type="ECO:0000313" key="3">
    <source>
        <dbReference type="Proteomes" id="UP000276133"/>
    </source>
</evidence>